<proteinExistence type="predicted"/>
<reference evidence="1" key="2">
    <citation type="journal article" date="2015" name="Fish Shellfish Immunol.">
        <title>Early steps in the European eel (Anguilla anguilla)-Vibrio vulnificus interaction in the gills: Role of the RtxA13 toxin.</title>
        <authorList>
            <person name="Callol A."/>
            <person name="Pajuelo D."/>
            <person name="Ebbesson L."/>
            <person name="Teles M."/>
            <person name="MacKenzie S."/>
            <person name="Amaro C."/>
        </authorList>
    </citation>
    <scope>NUCLEOTIDE SEQUENCE</scope>
</reference>
<evidence type="ECO:0000313" key="1">
    <source>
        <dbReference type="EMBL" id="JAH06960.1"/>
    </source>
</evidence>
<accession>A0A0E9PSA2</accession>
<organism evidence="1">
    <name type="scientific">Anguilla anguilla</name>
    <name type="common">European freshwater eel</name>
    <name type="synonym">Muraena anguilla</name>
    <dbReference type="NCBI Taxonomy" id="7936"/>
    <lineage>
        <taxon>Eukaryota</taxon>
        <taxon>Metazoa</taxon>
        <taxon>Chordata</taxon>
        <taxon>Craniata</taxon>
        <taxon>Vertebrata</taxon>
        <taxon>Euteleostomi</taxon>
        <taxon>Actinopterygii</taxon>
        <taxon>Neopterygii</taxon>
        <taxon>Teleostei</taxon>
        <taxon>Anguilliformes</taxon>
        <taxon>Anguillidae</taxon>
        <taxon>Anguilla</taxon>
    </lineage>
</organism>
<sequence>MYSSSECKDYFCIYQNSCKSTESVNKQKNEHANCL</sequence>
<dbReference type="EMBL" id="GBXM01101617">
    <property type="protein sequence ID" value="JAH06960.1"/>
    <property type="molecule type" value="Transcribed_RNA"/>
</dbReference>
<reference evidence="1" key="1">
    <citation type="submission" date="2014-11" db="EMBL/GenBank/DDBJ databases">
        <authorList>
            <person name="Amaro Gonzalez C."/>
        </authorList>
    </citation>
    <scope>NUCLEOTIDE SEQUENCE</scope>
</reference>
<dbReference type="AlphaFoldDB" id="A0A0E9PSA2"/>
<name>A0A0E9PSA2_ANGAN</name>
<protein>
    <submittedName>
        <fullName evidence="1">Uncharacterized protein</fullName>
    </submittedName>
</protein>